<organism evidence="1 2">
    <name type="scientific">Batillaria attramentaria</name>
    <dbReference type="NCBI Taxonomy" id="370345"/>
    <lineage>
        <taxon>Eukaryota</taxon>
        <taxon>Metazoa</taxon>
        <taxon>Spiralia</taxon>
        <taxon>Lophotrochozoa</taxon>
        <taxon>Mollusca</taxon>
        <taxon>Gastropoda</taxon>
        <taxon>Caenogastropoda</taxon>
        <taxon>Sorbeoconcha</taxon>
        <taxon>Cerithioidea</taxon>
        <taxon>Batillariidae</taxon>
        <taxon>Batillaria</taxon>
    </lineage>
</organism>
<dbReference type="InterPro" id="IPR044929">
    <property type="entry name" value="DNA/RNA_non-sp_Endonuclease_sf"/>
</dbReference>
<comment type="caution">
    <text evidence="1">The sequence shown here is derived from an EMBL/GenBank/DDBJ whole genome shotgun (WGS) entry which is preliminary data.</text>
</comment>
<accession>A0ABD0KGN7</accession>
<dbReference type="PANTHER" id="PTHR21472">
    <property type="entry name" value="ENDONUCLEASE DOMAIN-CONTAINING 1 PROTEIN ENDOD1"/>
    <property type="match status" value="1"/>
</dbReference>
<reference evidence="1 2" key="1">
    <citation type="journal article" date="2023" name="Sci. Data">
        <title>Genome assembly of the Korean intertidal mud-creeper Batillaria attramentaria.</title>
        <authorList>
            <person name="Patra A.K."/>
            <person name="Ho P.T."/>
            <person name="Jun S."/>
            <person name="Lee S.J."/>
            <person name="Kim Y."/>
            <person name="Won Y.J."/>
        </authorList>
    </citation>
    <scope>NUCLEOTIDE SEQUENCE [LARGE SCALE GENOMIC DNA]</scope>
    <source>
        <strain evidence="1">Wonlab-2016</strain>
    </source>
</reference>
<name>A0ABD0KGN7_9CAEN</name>
<dbReference type="AlphaFoldDB" id="A0ABD0KGN7"/>
<sequence length="546" mass="61380">MNAEGGVEVTDEVDDSVTSEVNLTVSDVIYTADVWPPVPVMEQTDDETDVQRWSPWIRMNDVTEVRVRTCSGNSATCNGTQAEMRTWPTVAPVEINLQRPEVEPCTFSLFDLKRGKYLASEWSLTRLVTQAKVKKWCARPSDYLVLHSPHAHCRRYYRDLCHVSMRCKGNRGTPKARGDFAEGCWRQFVYKGQLPVGLSNRQTIVYLICQRFAANSALGKVFGHKRSHFATLFDTKGRGPVVSLAAVTELGDTAWPDTQHFIEHGLVENDDDTTWFLRKARKGIVSLEDLGKCQNEDSCSLGAHQVLPSDYTGTSYRTAHLLWPELAGPDPLSRMATFTLTNTAPMHEALYPAWQRALQRVRKFAVDQCGMPRISPAQYMSSPPAHQHHMHHYYGNVYRDRVPTLYVASGVIPSRDPVETIGNDVNVPFMFWTAFCCVTDGNSTDRNDKNDNNVHNNMYSSGPYKDRKASAEKQHMSFAIYARNAGSGPEVQGQRSPVVMAPVLQLEMLLQDIYKTQPADANVNLFPASDNACSELRNDVSRHIDL</sequence>
<dbReference type="Gene3D" id="3.40.570.10">
    <property type="entry name" value="Extracellular Endonuclease, subunit A"/>
    <property type="match status" value="1"/>
</dbReference>
<evidence type="ECO:0000313" key="2">
    <source>
        <dbReference type="Proteomes" id="UP001519460"/>
    </source>
</evidence>
<protein>
    <submittedName>
        <fullName evidence="1">Uncharacterized protein</fullName>
    </submittedName>
</protein>
<dbReference type="SUPFAM" id="SSF54060">
    <property type="entry name" value="His-Me finger endonucleases"/>
    <property type="match status" value="1"/>
</dbReference>
<keyword evidence="2" id="KW-1185">Reference proteome</keyword>
<gene>
    <name evidence="1" type="ORF">BaRGS_00022378</name>
</gene>
<dbReference type="PANTHER" id="PTHR21472:SF7">
    <property type="entry name" value="ENDONUCLEASE G, MITOCHONDRIAL-LIKE ISOFORM X2"/>
    <property type="match status" value="1"/>
</dbReference>
<proteinExistence type="predicted"/>
<dbReference type="EMBL" id="JACVVK020000180">
    <property type="protein sequence ID" value="KAK7486330.1"/>
    <property type="molecule type" value="Genomic_DNA"/>
</dbReference>
<evidence type="ECO:0000313" key="1">
    <source>
        <dbReference type="EMBL" id="KAK7486330.1"/>
    </source>
</evidence>
<dbReference type="InterPro" id="IPR039015">
    <property type="entry name" value="ENDOD1"/>
</dbReference>
<dbReference type="InterPro" id="IPR044925">
    <property type="entry name" value="His-Me_finger_sf"/>
</dbReference>
<dbReference type="Proteomes" id="UP001519460">
    <property type="component" value="Unassembled WGS sequence"/>
</dbReference>